<dbReference type="Proteomes" id="UP001283361">
    <property type="component" value="Unassembled WGS sequence"/>
</dbReference>
<dbReference type="PANTHER" id="PTHR24058:SF22">
    <property type="entry name" value="DUAL SPECIFICITY TYROSINE-PHOSPHORYLATION-REGULATED KINASE 4"/>
    <property type="match status" value="1"/>
</dbReference>
<feature type="domain" description="Protein kinase" evidence="9">
    <location>
        <begin position="195"/>
        <end position="231"/>
    </location>
</feature>
<keyword evidence="6 7" id="KW-0067">ATP-binding</keyword>
<gene>
    <name evidence="10" type="ORF">RRG08_011945</name>
</gene>
<evidence type="ECO:0000313" key="11">
    <source>
        <dbReference type="Proteomes" id="UP001283361"/>
    </source>
</evidence>
<proteinExistence type="inferred from homology"/>
<organism evidence="10 11">
    <name type="scientific">Elysia crispata</name>
    <name type="common">lettuce slug</name>
    <dbReference type="NCBI Taxonomy" id="231223"/>
    <lineage>
        <taxon>Eukaryota</taxon>
        <taxon>Metazoa</taxon>
        <taxon>Spiralia</taxon>
        <taxon>Lophotrochozoa</taxon>
        <taxon>Mollusca</taxon>
        <taxon>Gastropoda</taxon>
        <taxon>Heterobranchia</taxon>
        <taxon>Euthyneura</taxon>
        <taxon>Panpulmonata</taxon>
        <taxon>Sacoglossa</taxon>
        <taxon>Placobranchoidea</taxon>
        <taxon>Plakobranchidae</taxon>
        <taxon>Elysia</taxon>
    </lineage>
</organism>
<evidence type="ECO:0000256" key="7">
    <source>
        <dbReference type="PROSITE-ProRule" id="PRU10141"/>
    </source>
</evidence>
<sequence length="231" mass="24817">MTLVDLEAASCGVGGPGFTHSPLKARVHSQPSVGQGSLTALCKPGFTHIPLKARIHSQPSVGQGSLTALCIRVHTQPSVSGRPGFTHNPLQVRVHTQPSVFGRPEFTHRPLSVNILGTRRVFGVSPGTNLARKSPHNATSHRSQRAGDRPSYMSGAGQGVVVNGGKAQSTGQGMTKAKHTYYNSEVVNDQLFYRFEILDVIGQGSFGQVVMCHDHKTDTEVAVKILKNRPR</sequence>
<evidence type="ECO:0000256" key="1">
    <source>
        <dbReference type="ARBA" id="ARBA00008867"/>
    </source>
</evidence>
<dbReference type="GO" id="GO:0004674">
    <property type="term" value="F:protein serine/threonine kinase activity"/>
    <property type="evidence" value="ECO:0007669"/>
    <property type="project" value="UniProtKB-KW"/>
</dbReference>
<dbReference type="PROSITE" id="PS50011">
    <property type="entry name" value="PROTEIN_KINASE_DOM"/>
    <property type="match status" value="1"/>
</dbReference>
<dbReference type="PROSITE" id="PS00107">
    <property type="entry name" value="PROTEIN_KINASE_ATP"/>
    <property type="match status" value="1"/>
</dbReference>
<dbReference type="GO" id="GO:0005856">
    <property type="term" value="C:cytoskeleton"/>
    <property type="evidence" value="ECO:0007669"/>
    <property type="project" value="TreeGrafter"/>
</dbReference>
<reference evidence="10" key="1">
    <citation type="journal article" date="2023" name="G3 (Bethesda)">
        <title>A reference genome for the long-term kleptoplast-retaining sea slug Elysia crispata morphotype clarki.</title>
        <authorList>
            <person name="Eastman K.E."/>
            <person name="Pendleton A.L."/>
            <person name="Shaikh M.A."/>
            <person name="Suttiyut T."/>
            <person name="Ogas R."/>
            <person name="Tomko P."/>
            <person name="Gavelis G."/>
            <person name="Widhalm J.R."/>
            <person name="Wisecaver J.H."/>
        </authorList>
    </citation>
    <scope>NUCLEOTIDE SEQUENCE</scope>
    <source>
        <strain evidence="10">ECLA1</strain>
    </source>
</reference>
<comment type="similarity">
    <text evidence="1">Belongs to the protein kinase superfamily. CMGC Ser/Thr protein kinase family. MNB/DYRK subfamily.</text>
</comment>
<keyword evidence="11" id="KW-1185">Reference proteome</keyword>
<dbReference type="EMBL" id="JAWDGP010003842">
    <property type="protein sequence ID" value="KAK3770450.1"/>
    <property type="molecule type" value="Genomic_DNA"/>
</dbReference>
<evidence type="ECO:0000256" key="8">
    <source>
        <dbReference type="SAM" id="MobiDB-lite"/>
    </source>
</evidence>
<feature type="region of interest" description="Disordered" evidence="8">
    <location>
        <begin position="126"/>
        <end position="156"/>
    </location>
</feature>
<evidence type="ECO:0000256" key="4">
    <source>
        <dbReference type="ARBA" id="ARBA00022741"/>
    </source>
</evidence>
<dbReference type="InterPro" id="IPR000719">
    <property type="entry name" value="Prot_kinase_dom"/>
</dbReference>
<dbReference type="InterPro" id="IPR017441">
    <property type="entry name" value="Protein_kinase_ATP_BS"/>
</dbReference>
<feature type="binding site" evidence="7">
    <location>
        <position position="224"/>
    </location>
    <ligand>
        <name>ATP</name>
        <dbReference type="ChEBI" id="CHEBI:30616"/>
    </ligand>
</feature>
<dbReference type="InterPro" id="IPR011009">
    <property type="entry name" value="Kinase-like_dom_sf"/>
</dbReference>
<dbReference type="PANTHER" id="PTHR24058">
    <property type="entry name" value="DUAL SPECIFICITY PROTEIN KINASE"/>
    <property type="match status" value="1"/>
</dbReference>
<keyword evidence="5" id="KW-0418">Kinase</keyword>
<name>A0AAE0ZJE8_9GAST</name>
<dbReference type="Gene3D" id="3.30.200.20">
    <property type="entry name" value="Phosphorylase Kinase, domain 1"/>
    <property type="match status" value="1"/>
</dbReference>
<evidence type="ECO:0000256" key="5">
    <source>
        <dbReference type="ARBA" id="ARBA00022777"/>
    </source>
</evidence>
<comment type="caution">
    <text evidence="10">The sequence shown here is derived from an EMBL/GenBank/DDBJ whole genome shotgun (WGS) entry which is preliminary data.</text>
</comment>
<evidence type="ECO:0000313" key="10">
    <source>
        <dbReference type="EMBL" id="KAK3770450.1"/>
    </source>
</evidence>
<dbReference type="SUPFAM" id="SSF56112">
    <property type="entry name" value="Protein kinase-like (PK-like)"/>
    <property type="match status" value="1"/>
</dbReference>
<protein>
    <recommendedName>
        <fullName evidence="9">Protein kinase domain-containing protein</fullName>
    </recommendedName>
</protein>
<evidence type="ECO:0000256" key="2">
    <source>
        <dbReference type="ARBA" id="ARBA00022527"/>
    </source>
</evidence>
<dbReference type="GO" id="GO:0005524">
    <property type="term" value="F:ATP binding"/>
    <property type="evidence" value="ECO:0007669"/>
    <property type="project" value="UniProtKB-UniRule"/>
</dbReference>
<keyword evidence="2" id="KW-0723">Serine/threonine-protein kinase</keyword>
<keyword evidence="3" id="KW-0808">Transferase</keyword>
<dbReference type="AlphaFoldDB" id="A0AAE0ZJE8"/>
<evidence type="ECO:0000259" key="9">
    <source>
        <dbReference type="PROSITE" id="PS50011"/>
    </source>
</evidence>
<dbReference type="GO" id="GO:0005737">
    <property type="term" value="C:cytoplasm"/>
    <property type="evidence" value="ECO:0007669"/>
    <property type="project" value="TreeGrafter"/>
</dbReference>
<keyword evidence="4 7" id="KW-0547">Nucleotide-binding</keyword>
<evidence type="ECO:0000256" key="6">
    <source>
        <dbReference type="ARBA" id="ARBA00022840"/>
    </source>
</evidence>
<accession>A0AAE0ZJE8</accession>
<dbReference type="InterPro" id="IPR050494">
    <property type="entry name" value="Ser_Thr_dual-spec_kinase"/>
</dbReference>
<evidence type="ECO:0000256" key="3">
    <source>
        <dbReference type="ARBA" id="ARBA00022679"/>
    </source>
</evidence>